<dbReference type="EMBL" id="DRUB01000023">
    <property type="protein sequence ID" value="HHR95414.1"/>
    <property type="molecule type" value="Genomic_DNA"/>
</dbReference>
<evidence type="ECO:0000313" key="1">
    <source>
        <dbReference type="EMBL" id="HHR95414.1"/>
    </source>
</evidence>
<reference evidence="1" key="1">
    <citation type="journal article" date="2020" name="mSystems">
        <title>Genome- and Community-Level Interaction Insights into Carbon Utilization and Element Cycling Functions of Hydrothermarchaeota in Hydrothermal Sediment.</title>
        <authorList>
            <person name="Zhou Z."/>
            <person name="Liu Y."/>
            <person name="Xu W."/>
            <person name="Pan J."/>
            <person name="Luo Z.H."/>
            <person name="Li M."/>
        </authorList>
    </citation>
    <scope>NUCLEOTIDE SEQUENCE [LARGE SCALE GENOMIC DNA]</scope>
    <source>
        <strain evidence="1">SpSt-1</strain>
    </source>
</reference>
<proteinExistence type="predicted"/>
<comment type="caution">
    <text evidence="1">The sequence shown here is derived from an EMBL/GenBank/DDBJ whole genome shotgun (WGS) entry which is preliminary data.</text>
</comment>
<sequence length="110" mass="12780">MLEDKEIMKFQAYILYSRNIEDILKRIANYLENCNKIIADTNLGELLKNVCEGSEPHLIEFKDYKIIEEVINREPIGKGIIFRVVSPRSDVHAIAFIPINNFNKTIVSKR</sequence>
<gene>
    <name evidence="1" type="ORF">ENL47_00935</name>
</gene>
<protein>
    <submittedName>
        <fullName evidence="1">Uncharacterized protein</fullName>
    </submittedName>
</protein>
<dbReference type="AlphaFoldDB" id="A0A7C5YV80"/>
<accession>A0A7C5YV80</accession>
<name>A0A7C5YV80_9CREN</name>
<organism evidence="1">
    <name type="scientific">Ignisphaera aggregans</name>
    <dbReference type="NCBI Taxonomy" id="334771"/>
    <lineage>
        <taxon>Archaea</taxon>
        <taxon>Thermoproteota</taxon>
        <taxon>Thermoprotei</taxon>
        <taxon>Desulfurococcales</taxon>
        <taxon>Desulfurococcaceae</taxon>
        <taxon>Ignisphaera</taxon>
    </lineage>
</organism>